<dbReference type="EC" id="3.4.13.22" evidence="9"/>
<keyword evidence="4 9" id="KW-0378">Hydrolase</keyword>
<evidence type="ECO:0000256" key="4">
    <source>
        <dbReference type="ARBA" id="ARBA00022801"/>
    </source>
</evidence>
<keyword evidence="10" id="KW-0732">Signal</keyword>
<dbReference type="HAMAP" id="MF_01924">
    <property type="entry name" value="A_A_dipeptidase"/>
    <property type="match status" value="1"/>
</dbReference>
<dbReference type="RefSeq" id="WP_084238275.1">
    <property type="nucleotide sequence ID" value="NZ_FWXT01000001.1"/>
</dbReference>
<evidence type="ECO:0000256" key="3">
    <source>
        <dbReference type="ARBA" id="ARBA00022723"/>
    </source>
</evidence>
<feature type="active site" description="Proton donor/acceptor" evidence="9">
    <location>
        <position position="204"/>
    </location>
</feature>
<evidence type="ECO:0000256" key="6">
    <source>
        <dbReference type="ARBA" id="ARBA00022997"/>
    </source>
</evidence>
<name>A0A1W2B8W3_9SPHI</name>
<feature type="signal peptide" evidence="10">
    <location>
        <begin position="1"/>
        <end position="18"/>
    </location>
</feature>
<dbReference type="OrthoDB" id="9801430at2"/>
<dbReference type="GO" id="GO:0160237">
    <property type="term" value="F:D-Ala-D-Ala dipeptidase activity"/>
    <property type="evidence" value="ECO:0007669"/>
    <property type="project" value="UniProtKB-EC"/>
</dbReference>
<organism evidence="11 12">
    <name type="scientific">Pedobacter africanus</name>
    <dbReference type="NCBI Taxonomy" id="151894"/>
    <lineage>
        <taxon>Bacteria</taxon>
        <taxon>Pseudomonadati</taxon>
        <taxon>Bacteroidota</taxon>
        <taxon>Sphingobacteriia</taxon>
        <taxon>Sphingobacteriales</taxon>
        <taxon>Sphingobacteriaceae</taxon>
        <taxon>Pedobacter</taxon>
    </lineage>
</organism>
<dbReference type="Gene3D" id="3.30.1380.10">
    <property type="match status" value="1"/>
</dbReference>
<feature type="binding site" evidence="9">
    <location>
        <position position="146"/>
    </location>
    <ligand>
        <name>Zn(2+)</name>
        <dbReference type="ChEBI" id="CHEBI:29105"/>
        <note>catalytic</note>
    </ligand>
</feature>
<dbReference type="STRING" id="151894.SAMN04488524_2115"/>
<proteinExistence type="inferred from homology"/>
<keyword evidence="8" id="KW-0961">Cell wall biogenesis/degradation</keyword>
<dbReference type="GO" id="GO:0071555">
    <property type="term" value="P:cell wall organization"/>
    <property type="evidence" value="ECO:0007669"/>
    <property type="project" value="UniProtKB-KW"/>
</dbReference>
<dbReference type="EMBL" id="FWXT01000001">
    <property type="protein sequence ID" value="SMC69369.1"/>
    <property type="molecule type" value="Genomic_DNA"/>
</dbReference>
<keyword evidence="2 9" id="KW-0645">Protease</keyword>
<dbReference type="SUPFAM" id="SSF55166">
    <property type="entry name" value="Hedgehog/DD-peptidase"/>
    <property type="match status" value="1"/>
</dbReference>
<protein>
    <recommendedName>
        <fullName evidence="9">D-alanyl-D-alanine dipeptidase</fullName>
        <shortName evidence="9">D-Ala-D-Ala dipeptidase</shortName>
        <ecNumber evidence="9">3.4.13.22</ecNumber>
    </recommendedName>
</protein>
<comment type="cofactor">
    <cofactor evidence="9">
        <name>Zn(2+)</name>
        <dbReference type="ChEBI" id="CHEBI:29105"/>
    </cofactor>
    <text evidence="9">Binds 1 zinc ion per subunit.</text>
</comment>
<dbReference type="InterPro" id="IPR009045">
    <property type="entry name" value="Zn_M74/Hedgehog-like"/>
</dbReference>
<dbReference type="CDD" id="cd14840">
    <property type="entry name" value="D-Ala-D-Ala_dipeptidase_Aad"/>
    <property type="match status" value="1"/>
</dbReference>
<feature type="chain" id="PRO_5011963929" description="D-alanyl-D-alanine dipeptidase" evidence="10">
    <location>
        <begin position="19"/>
        <end position="226"/>
    </location>
</feature>
<sequence length="226" mass="26015">MKKILPLLFFVLSLNVRAQQKPSNPHGLKVDGYASYMDSCKTNSDNKLLEIKKFVPGVVLDIRYATANNFMKCIMYRQARAFARKPVVMQLKKIQAELKKQGYGLKIFDAYRPYQVTLAFYEGAADKNFVANPAKGSKHNRGCAVDLTIIDRKTGREIAMPTPYDSFAPEAAADYALLPAEVLKNRKMLIDTMQKYGFRVIPNEWWHFDFKGWQRYDLLDIPFEKL</sequence>
<keyword evidence="6 9" id="KW-0224">Dipeptidase</keyword>
<evidence type="ECO:0000256" key="1">
    <source>
        <dbReference type="ARBA" id="ARBA00001362"/>
    </source>
</evidence>
<dbReference type="PANTHER" id="PTHR43126">
    <property type="entry name" value="D-ALANYL-D-ALANINE DIPEPTIDASE"/>
    <property type="match status" value="1"/>
</dbReference>
<dbReference type="Proteomes" id="UP000192756">
    <property type="component" value="Unassembled WGS sequence"/>
</dbReference>
<feature type="binding site" evidence="9">
    <location>
        <position position="139"/>
    </location>
    <ligand>
        <name>Zn(2+)</name>
        <dbReference type="ChEBI" id="CHEBI:29105"/>
        <note>catalytic</note>
    </ligand>
</feature>
<keyword evidence="3 9" id="KW-0479">Metal-binding</keyword>
<feature type="site" description="Transition state stabilizer" evidence="9">
    <location>
        <position position="112"/>
    </location>
</feature>
<reference evidence="12" key="1">
    <citation type="submission" date="2017-04" db="EMBL/GenBank/DDBJ databases">
        <authorList>
            <person name="Varghese N."/>
            <person name="Submissions S."/>
        </authorList>
    </citation>
    <scope>NUCLEOTIDE SEQUENCE [LARGE SCALE GENOMIC DNA]</scope>
    <source>
        <strain evidence="12">DSM 12126</strain>
    </source>
</reference>
<keyword evidence="7 9" id="KW-0482">Metalloprotease</keyword>
<keyword evidence="12" id="KW-1185">Reference proteome</keyword>
<dbReference type="GO" id="GO:0008270">
    <property type="term" value="F:zinc ion binding"/>
    <property type="evidence" value="ECO:0007669"/>
    <property type="project" value="UniProtKB-UniRule"/>
</dbReference>
<evidence type="ECO:0000256" key="2">
    <source>
        <dbReference type="ARBA" id="ARBA00022670"/>
    </source>
</evidence>
<dbReference type="AlphaFoldDB" id="A0A1W2B8W3"/>
<comment type="similarity">
    <text evidence="9">Belongs to the peptidase M15D family.</text>
</comment>
<evidence type="ECO:0000313" key="11">
    <source>
        <dbReference type="EMBL" id="SMC69369.1"/>
    </source>
</evidence>
<evidence type="ECO:0000256" key="7">
    <source>
        <dbReference type="ARBA" id="ARBA00023049"/>
    </source>
</evidence>
<dbReference type="InterPro" id="IPR000755">
    <property type="entry name" value="A_A_dipeptidase"/>
</dbReference>
<gene>
    <name evidence="11" type="ORF">SAMN04488524_2115</name>
</gene>
<evidence type="ECO:0000256" key="9">
    <source>
        <dbReference type="HAMAP-Rule" id="MF_01924"/>
    </source>
</evidence>
<dbReference type="Pfam" id="PF01427">
    <property type="entry name" value="Peptidase_M15"/>
    <property type="match status" value="1"/>
</dbReference>
<dbReference type="GO" id="GO:0008237">
    <property type="term" value="F:metallopeptidase activity"/>
    <property type="evidence" value="ECO:0007669"/>
    <property type="project" value="UniProtKB-KW"/>
</dbReference>
<evidence type="ECO:0000256" key="10">
    <source>
        <dbReference type="SAM" id="SignalP"/>
    </source>
</evidence>
<dbReference type="PANTHER" id="PTHR43126:SF1">
    <property type="entry name" value="D-ALANYL-D-ALANINE DIPEPTIDASE"/>
    <property type="match status" value="1"/>
</dbReference>
<evidence type="ECO:0000256" key="5">
    <source>
        <dbReference type="ARBA" id="ARBA00022833"/>
    </source>
</evidence>
<comment type="catalytic activity">
    <reaction evidence="1 9">
        <text>D-alanyl-D-alanine + H2O = 2 D-alanine</text>
        <dbReference type="Rhea" id="RHEA:20661"/>
        <dbReference type="ChEBI" id="CHEBI:15377"/>
        <dbReference type="ChEBI" id="CHEBI:57416"/>
        <dbReference type="ChEBI" id="CHEBI:57822"/>
        <dbReference type="EC" id="3.4.13.22"/>
    </reaction>
</comment>
<comment type="function">
    <text evidence="9">Catalyzes hydrolysis of the D-alanyl-D-alanine dipeptide.</text>
</comment>
<dbReference type="GO" id="GO:0006508">
    <property type="term" value="P:proteolysis"/>
    <property type="evidence" value="ECO:0007669"/>
    <property type="project" value="UniProtKB-KW"/>
</dbReference>
<accession>A0A1W2B8W3</accession>
<evidence type="ECO:0000313" key="12">
    <source>
        <dbReference type="Proteomes" id="UP000192756"/>
    </source>
</evidence>
<keyword evidence="5 9" id="KW-0862">Zinc</keyword>
<evidence type="ECO:0000256" key="8">
    <source>
        <dbReference type="ARBA" id="ARBA00023316"/>
    </source>
</evidence>
<feature type="binding site" evidence="9">
    <location>
        <position position="207"/>
    </location>
    <ligand>
        <name>Zn(2+)</name>
        <dbReference type="ChEBI" id="CHEBI:29105"/>
        <note>catalytic</note>
    </ligand>
</feature>